<keyword evidence="3" id="KW-1185">Reference proteome</keyword>
<dbReference type="HOGENOM" id="CLU_1195050_0_0_1"/>
<reference evidence="2 3" key="1">
    <citation type="journal article" date="2008" name="Nature">
        <title>The genome of Laccaria bicolor provides insights into mycorrhizal symbiosis.</title>
        <authorList>
            <person name="Martin F."/>
            <person name="Aerts A."/>
            <person name="Ahren D."/>
            <person name="Brun A."/>
            <person name="Danchin E.G.J."/>
            <person name="Duchaussoy F."/>
            <person name="Gibon J."/>
            <person name="Kohler A."/>
            <person name="Lindquist E."/>
            <person name="Pereda V."/>
            <person name="Salamov A."/>
            <person name="Shapiro H.J."/>
            <person name="Wuyts J."/>
            <person name="Blaudez D."/>
            <person name="Buee M."/>
            <person name="Brokstein P."/>
            <person name="Canbaeck B."/>
            <person name="Cohen D."/>
            <person name="Courty P.E."/>
            <person name="Coutinho P.M."/>
            <person name="Delaruelle C."/>
            <person name="Detter J.C."/>
            <person name="Deveau A."/>
            <person name="DiFazio S."/>
            <person name="Duplessis S."/>
            <person name="Fraissinet-Tachet L."/>
            <person name="Lucic E."/>
            <person name="Frey-Klett P."/>
            <person name="Fourrey C."/>
            <person name="Feussner I."/>
            <person name="Gay G."/>
            <person name="Grimwood J."/>
            <person name="Hoegger P.J."/>
            <person name="Jain P."/>
            <person name="Kilaru S."/>
            <person name="Labbe J."/>
            <person name="Lin Y.C."/>
            <person name="Legue V."/>
            <person name="Le Tacon F."/>
            <person name="Marmeisse R."/>
            <person name="Melayah D."/>
            <person name="Montanini B."/>
            <person name="Muratet M."/>
            <person name="Nehls U."/>
            <person name="Niculita-Hirzel H."/>
            <person name="Oudot-Le Secq M.P."/>
            <person name="Peter M."/>
            <person name="Quesneville H."/>
            <person name="Rajashekar B."/>
            <person name="Reich M."/>
            <person name="Rouhier N."/>
            <person name="Schmutz J."/>
            <person name="Yin T."/>
            <person name="Chalot M."/>
            <person name="Henrissat B."/>
            <person name="Kuees U."/>
            <person name="Lucas S."/>
            <person name="Van de Peer Y."/>
            <person name="Podila G.K."/>
            <person name="Polle A."/>
            <person name="Pukkila P.J."/>
            <person name="Richardson P.M."/>
            <person name="Rouze P."/>
            <person name="Sanders I.R."/>
            <person name="Stajich J.E."/>
            <person name="Tunlid A."/>
            <person name="Tuskan G."/>
            <person name="Grigoriev I.V."/>
        </authorList>
    </citation>
    <scope>NUCLEOTIDE SEQUENCE [LARGE SCALE GENOMIC DNA]</scope>
    <source>
        <strain evidence="3">S238N-H82 / ATCC MYA-4686</strain>
    </source>
</reference>
<dbReference type="EMBL" id="DS547146">
    <property type="protein sequence ID" value="EDR00795.1"/>
    <property type="molecule type" value="Genomic_DNA"/>
</dbReference>
<accession>B0DX91</accession>
<evidence type="ECO:0000313" key="2">
    <source>
        <dbReference type="EMBL" id="EDR00795.1"/>
    </source>
</evidence>
<dbReference type="RefSeq" id="XP_001888587.1">
    <property type="nucleotide sequence ID" value="XM_001888552.1"/>
</dbReference>
<dbReference type="OrthoDB" id="3062869at2759"/>
<sequence length="232" mass="26867">MKFSNPCICSHQSQKKKLSHFKKYWKKDEYNEVVKLIKAKFIERYEFLHRTAPSSEQSKKTKKSHKVNGLICDNIETDLEYEGDEEDNPFSDPTKPWRGEFLRFLNARDVILENMGIIEWWGEHSGTYGQTWTLIARDYLPIMASSISKKDLNGEEILDLDFQADEIVAQADDFSWDQLVLDVDEDDICRPWPEPEPPVAWAQSSGLRFTKPELSKARPKPQLPGQAGPSHH</sequence>
<proteinExistence type="predicted"/>
<dbReference type="AlphaFoldDB" id="B0DX91"/>
<feature type="region of interest" description="Disordered" evidence="1">
    <location>
        <begin position="212"/>
        <end position="232"/>
    </location>
</feature>
<dbReference type="Proteomes" id="UP000001194">
    <property type="component" value="Unassembled WGS sequence"/>
</dbReference>
<organism evidence="3">
    <name type="scientific">Laccaria bicolor (strain S238N-H82 / ATCC MYA-4686)</name>
    <name type="common">Bicoloured deceiver</name>
    <name type="synonym">Laccaria laccata var. bicolor</name>
    <dbReference type="NCBI Taxonomy" id="486041"/>
    <lineage>
        <taxon>Eukaryota</taxon>
        <taxon>Fungi</taxon>
        <taxon>Dikarya</taxon>
        <taxon>Basidiomycota</taxon>
        <taxon>Agaricomycotina</taxon>
        <taxon>Agaricomycetes</taxon>
        <taxon>Agaricomycetidae</taxon>
        <taxon>Agaricales</taxon>
        <taxon>Agaricineae</taxon>
        <taxon>Hydnangiaceae</taxon>
        <taxon>Laccaria</taxon>
    </lineage>
</organism>
<evidence type="ECO:0000313" key="3">
    <source>
        <dbReference type="Proteomes" id="UP000001194"/>
    </source>
</evidence>
<gene>
    <name evidence="2" type="ORF">LACBIDRAFT_333840</name>
</gene>
<dbReference type="STRING" id="486041.B0DX91"/>
<dbReference type="KEGG" id="lbc:LACBIDRAFT_333840"/>
<name>B0DX91_LACBS</name>
<protein>
    <submittedName>
        <fullName evidence="2">Predicted protein</fullName>
    </submittedName>
</protein>
<evidence type="ECO:0000256" key="1">
    <source>
        <dbReference type="SAM" id="MobiDB-lite"/>
    </source>
</evidence>
<dbReference type="GeneID" id="6084180"/>
<dbReference type="InParanoid" id="B0DX91"/>